<accession>A0A152A8P7</accession>
<dbReference type="Proteomes" id="UP000076078">
    <property type="component" value="Unassembled WGS sequence"/>
</dbReference>
<proteinExistence type="predicted"/>
<sequence>MAFWDDKISLGIWGTFFKFRSTYPEHANVDLTAYIDGDGYFQLALPGDKRIGDYQNNYCYSTISIGPGKFAMAQPEYGRQAWNFVAKTKFKYQRVEDYACLKPIHYDRGNNLLHVFPSTQSGPLQFLILDDGLILAEALGLFLCLIRNSTQTHLGLGSYASERVKLVDIQTNRSNIEGHEENWVSVPDKVQGYI</sequence>
<name>A0A152A8P7_TIELA</name>
<comment type="caution">
    <text evidence="1">The sequence shown here is derived from an EMBL/GenBank/DDBJ whole genome shotgun (WGS) entry which is preliminary data.</text>
</comment>
<dbReference type="AlphaFoldDB" id="A0A152A8P7"/>
<gene>
    <name evidence="1" type="ORF">DLAC_00046</name>
</gene>
<protein>
    <submittedName>
        <fullName evidence="1">Uncharacterized protein</fullName>
    </submittedName>
</protein>
<evidence type="ECO:0000313" key="2">
    <source>
        <dbReference type="Proteomes" id="UP000076078"/>
    </source>
</evidence>
<reference evidence="1 2" key="1">
    <citation type="submission" date="2015-12" db="EMBL/GenBank/DDBJ databases">
        <title>Dictyostelia acquired genes for synthesis and detection of signals that induce cell-type specialization by lateral gene transfer from prokaryotes.</title>
        <authorList>
            <person name="Gloeckner G."/>
            <person name="Schaap P."/>
        </authorList>
    </citation>
    <scope>NUCLEOTIDE SEQUENCE [LARGE SCALE GENOMIC DNA]</scope>
    <source>
        <strain evidence="1 2">TK</strain>
    </source>
</reference>
<dbReference type="EMBL" id="LODT01000001">
    <property type="protein sequence ID" value="KYR02603.1"/>
    <property type="molecule type" value="Genomic_DNA"/>
</dbReference>
<evidence type="ECO:0000313" key="1">
    <source>
        <dbReference type="EMBL" id="KYR02603.1"/>
    </source>
</evidence>
<keyword evidence="2" id="KW-1185">Reference proteome</keyword>
<organism evidence="1 2">
    <name type="scientific">Tieghemostelium lacteum</name>
    <name type="common">Slime mold</name>
    <name type="synonym">Dictyostelium lacteum</name>
    <dbReference type="NCBI Taxonomy" id="361077"/>
    <lineage>
        <taxon>Eukaryota</taxon>
        <taxon>Amoebozoa</taxon>
        <taxon>Evosea</taxon>
        <taxon>Eumycetozoa</taxon>
        <taxon>Dictyostelia</taxon>
        <taxon>Dictyosteliales</taxon>
        <taxon>Raperosteliaceae</taxon>
        <taxon>Tieghemostelium</taxon>
    </lineage>
</organism>
<dbReference type="InParanoid" id="A0A152A8P7"/>